<keyword evidence="1" id="KW-0732">Signal</keyword>
<keyword evidence="3" id="KW-1185">Reference proteome</keyword>
<organism evidence="2 3">
    <name type="scientific">Pseudogemmobacter faecipullorum</name>
    <dbReference type="NCBI Taxonomy" id="2755041"/>
    <lineage>
        <taxon>Bacteria</taxon>
        <taxon>Pseudomonadati</taxon>
        <taxon>Pseudomonadota</taxon>
        <taxon>Alphaproteobacteria</taxon>
        <taxon>Rhodobacterales</taxon>
        <taxon>Paracoccaceae</taxon>
        <taxon>Pseudogemmobacter</taxon>
    </lineage>
</organism>
<dbReference type="InterPro" id="IPR018666">
    <property type="entry name" value="DUF2125"/>
</dbReference>
<evidence type="ECO:0000256" key="1">
    <source>
        <dbReference type="SAM" id="SignalP"/>
    </source>
</evidence>
<feature type="chain" id="PRO_5045640284" evidence="1">
    <location>
        <begin position="24"/>
        <end position="506"/>
    </location>
</feature>
<reference evidence="2 3" key="1">
    <citation type="submission" date="2020-07" db="EMBL/GenBank/DDBJ databases">
        <title>Pseudogemmobacter sp. nov., isolated from poultry manure in Taiwan.</title>
        <authorList>
            <person name="Lin S.-Y."/>
            <person name="Tang Y.-S."/>
            <person name="Young C.-C."/>
        </authorList>
    </citation>
    <scope>NUCLEOTIDE SEQUENCE [LARGE SCALE GENOMIC DNA]</scope>
    <source>
        <strain evidence="2 3">CC-YST710</strain>
    </source>
</reference>
<evidence type="ECO:0000313" key="3">
    <source>
        <dbReference type="Proteomes" id="UP001198571"/>
    </source>
</evidence>
<evidence type="ECO:0000313" key="2">
    <source>
        <dbReference type="EMBL" id="MCB5411341.1"/>
    </source>
</evidence>
<comment type="caution">
    <text evidence="2">The sequence shown here is derived from an EMBL/GenBank/DDBJ whole genome shotgun (WGS) entry which is preliminary data.</text>
</comment>
<feature type="signal peptide" evidence="1">
    <location>
        <begin position="1"/>
        <end position="23"/>
    </location>
</feature>
<proteinExistence type="predicted"/>
<name>A0ABS8CPQ2_9RHOB</name>
<dbReference type="Pfam" id="PF09898">
    <property type="entry name" value="DUF2125"/>
    <property type="match status" value="1"/>
</dbReference>
<sequence length="506" mass="52829">MFGPRHFVIASAFATLMGGSAHAALTADQIWKSWQDGAAQIGLTISAATEAKSGSTLNLNGVSFAPAGEPALVTISDMTLTENSDGSVTITPGADIGASHGDASNGGSVKMTHEALVIQASEGDDGAIVYDYSAGKLDLSYQMTSEGFSFEEEASETPAPGKDDGRFSFADLEGSYIDTPGENRIFALAMTAAQVVYEVNSDHPSLEMKSSQSTTVEDIEVAGSLTMPSELLLADVKGAEDFATALRQGFAISLEGTQGVSKGTGSASDMFFPYEMSMEAGPGTFAFSLDQDKLHLASASDEGTKITLTTPMTEESVTLSIADMGIEMTSPVIAAEEAGDYKFALKLGQLTIDEAVWAMFDPGAALERAPFDFDFDFSGKARVDWPAMIAASDAGQPEVMPEPESLDINRANVKAAGAELDATGALTFDNSMGIPAPLGEANISLTGAEKLISGLIAVGAITEEDAMMARMMMGAIMVPGSAEDSLVSKLEFKEGFQIFANGQQIQ</sequence>
<dbReference type="EMBL" id="JACDXX010000015">
    <property type="protein sequence ID" value="MCB5411341.1"/>
    <property type="molecule type" value="Genomic_DNA"/>
</dbReference>
<gene>
    <name evidence="2" type="ORF">H0485_15220</name>
</gene>
<accession>A0ABS8CPQ2</accession>
<protein>
    <submittedName>
        <fullName evidence="2">DUF2125 domain-containing protein</fullName>
    </submittedName>
</protein>
<dbReference type="Proteomes" id="UP001198571">
    <property type="component" value="Unassembled WGS sequence"/>
</dbReference>
<dbReference type="RefSeq" id="WP_226936812.1">
    <property type="nucleotide sequence ID" value="NZ_JACDXX010000015.1"/>
</dbReference>